<dbReference type="SMART" id="SM00484">
    <property type="entry name" value="XPGI"/>
    <property type="match status" value="1"/>
</dbReference>
<dbReference type="GO" id="GO:0017108">
    <property type="term" value="F:5'-flap endonuclease activity"/>
    <property type="evidence" value="ECO:0007669"/>
    <property type="project" value="TreeGrafter"/>
</dbReference>
<dbReference type="Pfam" id="PF00752">
    <property type="entry name" value="XPG_N"/>
    <property type="match status" value="1"/>
</dbReference>
<feature type="domain" description="XPG N-terminal" evidence="8">
    <location>
        <begin position="1"/>
        <end position="113"/>
    </location>
</feature>
<dbReference type="eggNOG" id="KOG2520">
    <property type="taxonomic scope" value="Eukaryota"/>
</dbReference>
<feature type="domain" description="XPG-I" evidence="7">
    <location>
        <begin position="847"/>
        <end position="924"/>
    </location>
</feature>
<evidence type="ECO:0000313" key="10">
    <source>
        <dbReference type="Proteomes" id="UP000030693"/>
    </source>
</evidence>
<dbReference type="InterPro" id="IPR006086">
    <property type="entry name" value="XPG-I_dom"/>
</dbReference>
<evidence type="ECO:0000259" key="7">
    <source>
        <dbReference type="SMART" id="SM00484"/>
    </source>
</evidence>
<dbReference type="RefSeq" id="XP_009494124.1">
    <property type="nucleotide sequence ID" value="XM_009495849.1"/>
</dbReference>
<dbReference type="AlphaFoldDB" id="A0A058ZAN4"/>
<dbReference type="InterPro" id="IPR008918">
    <property type="entry name" value="HhH2"/>
</dbReference>
<keyword evidence="3" id="KW-0479">Metal-binding</keyword>
<feature type="compositionally biased region" description="Basic and acidic residues" evidence="6">
    <location>
        <begin position="1139"/>
        <end position="1150"/>
    </location>
</feature>
<dbReference type="PANTHER" id="PTHR11081:SF75">
    <property type="entry name" value="ENDONUCLEASE, PUTATIVE (AFU_ORTHOLOGUE AFUA_3G13260)-RELATED"/>
    <property type="match status" value="1"/>
</dbReference>
<evidence type="ECO:0008006" key="11">
    <source>
        <dbReference type="Google" id="ProtNLM"/>
    </source>
</evidence>
<dbReference type="PRINTS" id="PR00853">
    <property type="entry name" value="XPGRADSUPER"/>
</dbReference>
<dbReference type="SMART" id="SM00279">
    <property type="entry name" value="HhH2"/>
    <property type="match status" value="1"/>
</dbReference>
<feature type="compositionally biased region" description="Acidic residues" evidence="6">
    <location>
        <begin position="494"/>
        <end position="522"/>
    </location>
</feature>
<evidence type="ECO:0000256" key="1">
    <source>
        <dbReference type="ARBA" id="ARBA00001946"/>
    </source>
</evidence>
<keyword evidence="4" id="KW-0378">Hydrolase</keyword>
<dbReference type="SUPFAM" id="SSF88723">
    <property type="entry name" value="PIN domain-like"/>
    <property type="match status" value="1"/>
</dbReference>
<reference evidence="9" key="1">
    <citation type="submission" date="2013-04" db="EMBL/GenBank/DDBJ databases">
        <title>The Genome Sequence of Fonticula alba ATCC 38817.</title>
        <authorList>
            <consortium name="The Broad Institute Genomics Platform"/>
            <person name="Russ C."/>
            <person name="Cuomo C."/>
            <person name="Burger G."/>
            <person name="Gray M.W."/>
            <person name="Holland P.W.H."/>
            <person name="King N."/>
            <person name="Lang F.B.F."/>
            <person name="Roger A.J."/>
            <person name="Ruiz-Trillo I."/>
            <person name="Brown M."/>
            <person name="Walker B."/>
            <person name="Young S."/>
            <person name="Zeng Q."/>
            <person name="Gargeya S."/>
            <person name="Fitzgerald M."/>
            <person name="Haas B."/>
            <person name="Abouelleil A."/>
            <person name="Allen A.W."/>
            <person name="Alvarado L."/>
            <person name="Arachchi H.M."/>
            <person name="Berlin A.M."/>
            <person name="Chapman S.B."/>
            <person name="Gainer-Dewar J."/>
            <person name="Goldberg J."/>
            <person name="Griggs A."/>
            <person name="Gujja S."/>
            <person name="Hansen M."/>
            <person name="Howarth C."/>
            <person name="Imamovic A."/>
            <person name="Ireland A."/>
            <person name="Larimer J."/>
            <person name="McCowan C."/>
            <person name="Murphy C."/>
            <person name="Pearson M."/>
            <person name="Poon T.W."/>
            <person name="Priest M."/>
            <person name="Roberts A."/>
            <person name="Saif S."/>
            <person name="Shea T."/>
            <person name="Sisk P."/>
            <person name="Sykes S."/>
            <person name="Wortman J."/>
            <person name="Nusbaum C."/>
            <person name="Birren B."/>
        </authorList>
    </citation>
    <scope>NUCLEOTIDE SEQUENCE [LARGE SCALE GENOMIC DNA]</scope>
    <source>
        <strain evidence="9">ATCC 38817</strain>
    </source>
</reference>
<dbReference type="SMART" id="SM00485">
    <property type="entry name" value="XPGN"/>
    <property type="match status" value="1"/>
</dbReference>
<dbReference type="Pfam" id="PF00867">
    <property type="entry name" value="XPG_I"/>
    <property type="match status" value="1"/>
</dbReference>
<feature type="compositionally biased region" description="Pro residues" evidence="6">
    <location>
        <begin position="530"/>
        <end position="540"/>
    </location>
</feature>
<evidence type="ECO:0000313" key="9">
    <source>
        <dbReference type="EMBL" id="KCV71001.1"/>
    </source>
</evidence>
<dbReference type="STRING" id="691883.A0A058ZAN4"/>
<feature type="region of interest" description="Disordered" evidence="6">
    <location>
        <begin position="671"/>
        <end position="747"/>
    </location>
</feature>
<dbReference type="GeneID" id="20526672"/>
<evidence type="ECO:0000256" key="3">
    <source>
        <dbReference type="ARBA" id="ARBA00022723"/>
    </source>
</evidence>
<evidence type="ECO:0000259" key="8">
    <source>
        <dbReference type="SMART" id="SM00485"/>
    </source>
</evidence>
<dbReference type="GO" id="GO:0046872">
    <property type="term" value="F:metal ion binding"/>
    <property type="evidence" value="ECO:0007669"/>
    <property type="project" value="UniProtKB-KW"/>
</dbReference>
<feature type="region of interest" description="Disordered" evidence="6">
    <location>
        <begin position="385"/>
        <end position="546"/>
    </location>
</feature>
<dbReference type="Proteomes" id="UP000030693">
    <property type="component" value="Unassembled WGS sequence"/>
</dbReference>
<dbReference type="GO" id="GO:0003677">
    <property type="term" value="F:DNA binding"/>
    <property type="evidence" value="ECO:0007669"/>
    <property type="project" value="InterPro"/>
</dbReference>
<feature type="compositionally biased region" description="Basic and acidic residues" evidence="6">
    <location>
        <begin position="422"/>
        <end position="435"/>
    </location>
</feature>
<feature type="compositionally biased region" description="Low complexity" evidence="6">
    <location>
        <begin position="802"/>
        <end position="820"/>
    </location>
</feature>
<feature type="compositionally biased region" description="Low complexity" evidence="6">
    <location>
        <begin position="458"/>
        <end position="482"/>
    </location>
</feature>
<dbReference type="InterPro" id="IPR006084">
    <property type="entry name" value="XPG/Rad2"/>
</dbReference>
<dbReference type="EMBL" id="KB932203">
    <property type="protein sequence ID" value="KCV71001.1"/>
    <property type="molecule type" value="Genomic_DNA"/>
</dbReference>
<dbReference type="OrthoDB" id="31113at2759"/>
<feature type="compositionally biased region" description="Low complexity" evidence="6">
    <location>
        <begin position="1129"/>
        <end position="1138"/>
    </location>
</feature>
<protein>
    <recommendedName>
        <fullName evidence="11">XPG N-terminal domain-containing protein</fullName>
    </recommendedName>
</protein>
<proteinExistence type="predicted"/>
<comment type="cofactor">
    <cofactor evidence="1">
        <name>Mg(2+)</name>
        <dbReference type="ChEBI" id="CHEBI:18420"/>
    </cofactor>
</comment>
<name>A0A058ZAN4_FONAL</name>
<dbReference type="Gene3D" id="1.10.150.20">
    <property type="entry name" value="5' to 3' exonuclease, C-terminal subdomain"/>
    <property type="match status" value="1"/>
</dbReference>
<keyword evidence="5" id="KW-0460">Magnesium</keyword>
<dbReference type="PANTHER" id="PTHR11081">
    <property type="entry name" value="FLAP ENDONUCLEASE FAMILY MEMBER"/>
    <property type="match status" value="1"/>
</dbReference>
<dbReference type="InterPro" id="IPR006085">
    <property type="entry name" value="XPG_DNA_repair_N"/>
</dbReference>
<gene>
    <name evidence="9" type="ORF">H696_01947</name>
</gene>
<sequence>MGVQQLWSLVDPAGRPVDFRRDLEGKRVAVDGSGWLHALAAGFRHQAERDALGPGVDSDQARRRFLLLHMVRRVLALYTLGVTHVVVVFDHPRGGPPLKEKVLAARRAQRALALSRAHQNALRLALAGRLADLAAGTADYSVPASLGPGPAGPAGPAVARQAVADPAAEQAAALMAALRQTGGQMSDEELQAALRPLSVAGRQMVLAGMAGTGFTSAGDAQAPAVSPHDEDAEEDVWAGFGRRATALLDATFGREPLPGGQPTQDPLAEFSRSQVRSAVLRARVKHSLRQLDEEEMPDDGSAIKRIRYLPLKEEEAQAAAALSAEPALDLDPAALSSCLPLPDGLLAAEETPGPAPGQGLLVAGESPFLSRTSFLSGTIRRAGARDLASRPTAHPSSELAKEEHPVSVAGAGAPRPPPAPPVKEEPACSLDEHSSQARGAVSAVGPSSSGLAGGPAQGHGAPQVGAPAKVAEGLEAGQEAAASDSRGDCLRGDDLEDNGLEDDDLEDNGLEDDDLEDDDFEDIPVSSPAAAPPPDSPQPHEPADILAYLASVVGEVTGSMGDAPAAGSPSPPAPATGEAELPTMLTDEPVTVHAAEPMAVGVGEPTPVHVDGPATMHDGELATVHAAVPMPEPATLHGAVSAPLSEPTGTAAGAAATAAVEADIATGDAIGSVAGSAPSSRGDTDEGEAAPGPGATSTGLTASRPYFEPEVDVGLPSSPASDMEEPAFAFSSDSESDGEDVSAGAASVRLDPGRLAAAISSLDRQLRRDAAHAVSPFRPDAGGAALSQHAEQVAEQVASLLPSARGSEPPAPAPSSDGPGLLPEADHPAAMAFTSPDLMDELAVALLAVGAGWLTARTRPGGLVEDAEARCGLLSQRGQVDVVLSDDNDALLFGSRTVVRGLFGSRPGALRLYSLAALRGNLGLSRSRLIQLAHLLGSDFSEGLFGVGPVLACEILAAFADDHDEAKPDVLLQRFAAWWRGYPNMTPAARSGLSPATRALARALGALRSPPTAAGAPAEGSPPAGLRLPEDFPDPRVTALYLHVWPSVGREPREEEAALADLAIDSDALFRVFRRNGIHQHQAQTDGFVRPAIERRAAILGYDAAGSQVPITHFFYRDPGSERLRDTAPDGPASAPADGDLRLGPRRFDRTPWSGVRGQKALAILQASLPPP</sequence>
<keyword evidence="10" id="KW-1185">Reference proteome</keyword>
<feature type="region of interest" description="Disordered" evidence="6">
    <location>
        <begin position="802"/>
        <end position="827"/>
    </location>
</feature>
<dbReference type="InterPro" id="IPR036279">
    <property type="entry name" value="5-3_exonuclease_C_sf"/>
</dbReference>
<accession>A0A058ZAN4</accession>
<dbReference type="Gene3D" id="3.40.50.1010">
    <property type="entry name" value="5'-nuclease"/>
    <property type="match status" value="2"/>
</dbReference>
<evidence type="ECO:0000256" key="6">
    <source>
        <dbReference type="SAM" id="MobiDB-lite"/>
    </source>
</evidence>
<feature type="region of interest" description="Disordered" evidence="6">
    <location>
        <begin position="1120"/>
        <end position="1153"/>
    </location>
</feature>
<dbReference type="InterPro" id="IPR029060">
    <property type="entry name" value="PIN-like_dom_sf"/>
</dbReference>
<keyword evidence="2" id="KW-0540">Nuclease</keyword>
<organism evidence="9">
    <name type="scientific">Fonticula alba</name>
    <name type="common">Slime mold</name>
    <dbReference type="NCBI Taxonomy" id="691883"/>
    <lineage>
        <taxon>Eukaryota</taxon>
        <taxon>Rotosphaerida</taxon>
        <taxon>Fonticulaceae</taxon>
        <taxon>Fonticula</taxon>
    </lineage>
</organism>
<feature type="region of interest" description="Disordered" evidence="6">
    <location>
        <begin position="559"/>
        <end position="579"/>
    </location>
</feature>
<dbReference type="SUPFAM" id="SSF47807">
    <property type="entry name" value="5' to 3' exonuclease, C-terminal subdomain"/>
    <property type="match status" value="1"/>
</dbReference>
<evidence type="ECO:0000256" key="5">
    <source>
        <dbReference type="ARBA" id="ARBA00022842"/>
    </source>
</evidence>
<feature type="compositionally biased region" description="Low complexity" evidence="6">
    <location>
        <begin position="439"/>
        <end position="450"/>
    </location>
</feature>
<evidence type="ECO:0000256" key="4">
    <source>
        <dbReference type="ARBA" id="ARBA00022801"/>
    </source>
</evidence>
<evidence type="ECO:0000256" key="2">
    <source>
        <dbReference type="ARBA" id="ARBA00022722"/>
    </source>
</evidence>